<comment type="caution">
    <text evidence="1">The sequence shown here is derived from an EMBL/GenBank/DDBJ whole genome shotgun (WGS) entry which is preliminary data.</text>
</comment>
<dbReference type="AlphaFoldDB" id="A0A645CDW9"/>
<reference evidence="1" key="1">
    <citation type="submission" date="2019-08" db="EMBL/GenBank/DDBJ databases">
        <authorList>
            <person name="Kucharzyk K."/>
            <person name="Murdoch R.W."/>
            <person name="Higgins S."/>
            <person name="Loffler F."/>
        </authorList>
    </citation>
    <scope>NUCLEOTIDE SEQUENCE</scope>
</reference>
<organism evidence="1">
    <name type="scientific">bioreactor metagenome</name>
    <dbReference type="NCBI Taxonomy" id="1076179"/>
    <lineage>
        <taxon>unclassified sequences</taxon>
        <taxon>metagenomes</taxon>
        <taxon>ecological metagenomes</taxon>
    </lineage>
</organism>
<name>A0A645CDW9_9ZZZZ</name>
<evidence type="ECO:0000313" key="1">
    <source>
        <dbReference type="EMBL" id="MPM75113.1"/>
    </source>
</evidence>
<proteinExistence type="predicted"/>
<protein>
    <submittedName>
        <fullName evidence="1">Uncharacterized protein</fullName>
    </submittedName>
</protein>
<sequence length="159" mass="18657">MAIKNKYKIKDISKCLCDEFKAHEITREEYLNLSENLSTIQLTDNSRIYKINDSNFIQSLLSEKEKTEIQITIDHFNKIYDDIEYSSYEYQISTGNLIIVILESTDKGMLSSFTMDGIGDFLFNCLSKFIDDDIEKSENPLDEIIEELKHFKPYGKYFQ</sequence>
<accession>A0A645CDW9</accession>
<dbReference type="EMBL" id="VSSQ01026412">
    <property type="protein sequence ID" value="MPM75113.1"/>
    <property type="molecule type" value="Genomic_DNA"/>
</dbReference>
<gene>
    <name evidence="1" type="ORF">SDC9_122104</name>
</gene>